<keyword evidence="4" id="KW-1185">Reference proteome</keyword>
<evidence type="ECO:0000259" key="2">
    <source>
        <dbReference type="Pfam" id="PF17885"/>
    </source>
</evidence>
<organism evidence="3 4">
    <name type="scientific">Kitasatospora aburaviensis</name>
    <dbReference type="NCBI Taxonomy" id="67265"/>
    <lineage>
        <taxon>Bacteria</taxon>
        <taxon>Bacillati</taxon>
        <taxon>Actinomycetota</taxon>
        <taxon>Actinomycetes</taxon>
        <taxon>Kitasatosporales</taxon>
        <taxon>Streptomycetaceae</taxon>
        <taxon>Kitasatospora</taxon>
    </lineage>
</organism>
<feature type="compositionally biased region" description="Low complexity" evidence="1">
    <location>
        <begin position="62"/>
        <end position="71"/>
    </location>
</feature>
<keyword evidence="3" id="KW-0560">Oxidoreductase</keyword>
<gene>
    <name evidence="3" type="ORF">ACFP0N_37770</name>
</gene>
<evidence type="ECO:0000256" key="1">
    <source>
        <dbReference type="SAM" id="MobiDB-lite"/>
    </source>
</evidence>
<dbReference type="Pfam" id="PF17885">
    <property type="entry name" value="Smoa_sbd"/>
    <property type="match status" value="1"/>
</dbReference>
<dbReference type="Proteomes" id="UP001596067">
    <property type="component" value="Unassembled WGS sequence"/>
</dbReference>
<sequence length="110" mass="11587">MSYVHGLAPRPEHDFEAVRCNAVPGVGEQFVMPPDGLGPVRHPALGGHPGRPAGRLRRRAGPCRAPAADPGTDAHLHPLGVRTHPWWRGVGRRGGLSGRARHAGGAPTGR</sequence>
<name>A0ABW1F8U2_9ACTN</name>
<evidence type="ECO:0000313" key="4">
    <source>
        <dbReference type="Proteomes" id="UP001596067"/>
    </source>
</evidence>
<feature type="region of interest" description="Disordered" evidence="1">
    <location>
        <begin position="33"/>
        <end position="110"/>
    </location>
</feature>
<dbReference type="RefSeq" id="WP_380237747.1">
    <property type="nucleotide sequence ID" value="NZ_BAAAVH010000050.1"/>
</dbReference>
<dbReference type="GO" id="GO:0004497">
    <property type="term" value="F:monooxygenase activity"/>
    <property type="evidence" value="ECO:0007669"/>
    <property type="project" value="UniProtKB-KW"/>
</dbReference>
<accession>A0ABW1F8U2</accession>
<comment type="caution">
    <text evidence="3">The sequence shown here is derived from an EMBL/GenBank/DDBJ whole genome shotgun (WGS) entry which is preliminary data.</text>
</comment>
<dbReference type="EMBL" id="JBHSOD010000092">
    <property type="protein sequence ID" value="MFC5890718.1"/>
    <property type="molecule type" value="Genomic_DNA"/>
</dbReference>
<protein>
    <submittedName>
        <fullName evidence="3">Styrene monooxygenase/indole monooxygenase family protein</fullName>
    </submittedName>
</protein>
<keyword evidence="3" id="KW-0503">Monooxygenase</keyword>
<reference evidence="4" key="1">
    <citation type="journal article" date="2019" name="Int. J. Syst. Evol. Microbiol.">
        <title>The Global Catalogue of Microorganisms (GCM) 10K type strain sequencing project: providing services to taxonomists for standard genome sequencing and annotation.</title>
        <authorList>
            <consortium name="The Broad Institute Genomics Platform"/>
            <consortium name="The Broad Institute Genome Sequencing Center for Infectious Disease"/>
            <person name="Wu L."/>
            <person name="Ma J."/>
        </authorList>
    </citation>
    <scope>NUCLEOTIDE SEQUENCE [LARGE SCALE GENOMIC DNA]</scope>
    <source>
        <strain evidence="4">CGMCC 4.1469</strain>
    </source>
</reference>
<feature type="domain" description="Styrene monooxygenase StyA putative substrate binding" evidence="2">
    <location>
        <begin position="2"/>
        <end position="62"/>
    </location>
</feature>
<feature type="compositionally biased region" description="Low complexity" evidence="1">
    <location>
        <begin position="41"/>
        <end position="53"/>
    </location>
</feature>
<evidence type="ECO:0000313" key="3">
    <source>
        <dbReference type="EMBL" id="MFC5890718.1"/>
    </source>
</evidence>
<proteinExistence type="predicted"/>
<dbReference type="InterPro" id="IPR041654">
    <property type="entry name" value="StyA_sbd"/>
</dbReference>